<feature type="compositionally biased region" description="Polar residues" evidence="1">
    <location>
        <begin position="21"/>
        <end position="46"/>
    </location>
</feature>
<accession>A0A9N7VD69</accession>
<sequence>MSSMDHPGARAPSSPDDLSETMMSSMDHTGARTPSSPDDLSETVASLSNNFYDDEYHGPHWAKDSLKARRPIALETGGHSPLSRPKGGMLDQSLFLLGDEKKKMKNEEKEKKKTWPVTLRLATLDRPGCQCRVLESVLAR</sequence>
<reference evidence="2" key="1">
    <citation type="submission" date="2020-03" db="EMBL/GenBank/DDBJ databases">
        <authorList>
            <person name="Weist P."/>
        </authorList>
    </citation>
    <scope>NUCLEOTIDE SEQUENCE</scope>
</reference>
<gene>
    <name evidence="2" type="ORF">PLEPLA_LOCUS35234</name>
</gene>
<evidence type="ECO:0000256" key="1">
    <source>
        <dbReference type="SAM" id="MobiDB-lite"/>
    </source>
</evidence>
<keyword evidence="3" id="KW-1185">Reference proteome</keyword>
<feature type="region of interest" description="Disordered" evidence="1">
    <location>
        <begin position="1"/>
        <end position="46"/>
    </location>
</feature>
<protein>
    <submittedName>
        <fullName evidence="2">Uncharacterized protein</fullName>
    </submittedName>
</protein>
<organism evidence="2 3">
    <name type="scientific">Pleuronectes platessa</name>
    <name type="common">European plaice</name>
    <dbReference type="NCBI Taxonomy" id="8262"/>
    <lineage>
        <taxon>Eukaryota</taxon>
        <taxon>Metazoa</taxon>
        <taxon>Chordata</taxon>
        <taxon>Craniata</taxon>
        <taxon>Vertebrata</taxon>
        <taxon>Euteleostomi</taxon>
        <taxon>Actinopterygii</taxon>
        <taxon>Neopterygii</taxon>
        <taxon>Teleostei</taxon>
        <taxon>Neoteleostei</taxon>
        <taxon>Acanthomorphata</taxon>
        <taxon>Carangaria</taxon>
        <taxon>Pleuronectiformes</taxon>
        <taxon>Pleuronectoidei</taxon>
        <taxon>Pleuronectidae</taxon>
        <taxon>Pleuronectes</taxon>
    </lineage>
</organism>
<evidence type="ECO:0000313" key="3">
    <source>
        <dbReference type="Proteomes" id="UP001153269"/>
    </source>
</evidence>
<dbReference type="AlphaFoldDB" id="A0A9N7VD69"/>
<dbReference type="Proteomes" id="UP001153269">
    <property type="component" value="Unassembled WGS sequence"/>
</dbReference>
<comment type="caution">
    <text evidence="2">The sequence shown here is derived from an EMBL/GenBank/DDBJ whole genome shotgun (WGS) entry which is preliminary data.</text>
</comment>
<evidence type="ECO:0000313" key="2">
    <source>
        <dbReference type="EMBL" id="CAB1447547.1"/>
    </source>
</evidence>
<dbReference type="EMBL" id="CADEAL010003950">
    <property type="protein sequence ID" value="CAB1447547.1"/>
    <property type="molecule type" value="Genomic_DNA"/>
</dbReference>
<proteinExistence type="predicted"/>
<name>A0A9N7VD69_PLEPL</name>